<feature type="compositionally biased region" description="Basic and acidic residues" evidence="1">
    <location>
        <begin position="176"/>
        <end position="195"/>
    </location>
</feature>
<reference evidence="2 3" key="1">
    <citation type="submission" date="2024-03" db="EMBL/GenBank/DDBJ databases">
        <title>Actinomycetospora sp. OC33-EN06, a novel actinomycete isolated from wild orchid (Aerides multiflora).</title>
        <authorList>
            <person name="Suriyachadkun C."/>
        </authorList>
    </citation>
    <scope>NUCLEOTIDE SEQUENCE [LARGE SCALE GENOMIC DNA]</scope>
    <source>
        <strain evidence="2 3">OC33-EN06</strain>
    </source>
</reference>
<protein>
    <recommendedName>
        <fullName evidence="4">5-bromo-4-chloroindolyl phosphate hydrolysis protein</fullName>
    </recommendedName>
</protein>
<sequence>MATSRPPGRFLAAPAHLGGLVGAAGALGLHLGGLIGPTWWIPAAAVYGLGALVASRRPAAAPDEPTIPPRQALEEGLALLAARHRELAPRLPREAGTLLDGIGGRVRAMLGIADDDAGDSHLRFVEARFAVDDAAEALERWRRVRPGAAGHPDAALAEALRLVVTRVQELLDAADEPARRAQQEHTDELRRRTAPPEDPSSLTDSRPWTRPPPPWTSRED</sequence>
<dbReference type="Proteomes" id="UP001370100">
    <property type="component" value="Unassembled WGS sequence"/>
</dbReference>
<dbReference type="RefSeq" id="WP_337714642.1">
    <property type="nucleotide sequence ID" value="NZ_JBBEGL010000004.1"/>
</dbReference>
<evidence type="ECO:0008006" key="4">
    <source>
        <dbReference type="Google" id="ProtNLM"/>
    </source>
</evidence>
<name>A0ABU8N6Y6_9PSEU</name>
<feature type="region of interest" description="Disordered" evidence="1">
    <location>
        <begin position="174"/>
        <end position="220"/>
    </location>
</feature>
<gene>
    <name evidence="2" type="ORF">WCD41_16950</name>
</gene>
<dbReference type="EMBL" id="JBBEGL010000004">
    <property type="protein sequence ID" value="MEJ2888153.1"/>
    <property type="molecule type" value="Genomic_DNA"/>
</dbReference>
<keyword evidence="3" id="KW-1185">Reference proteome</keyword>
<proteinExistence type="predicted"/>
<evidence type="ECO:0000313" key="2">
    <source>
        <dbReference type="EMBL" id="MEJ2888153.1"/>
    </source>
</evidence>
<feature type="compositionally biased region" description="Pro residues" evidence="1">
    <location>
        <begin position="209"/>
        <end position="220"/>
    </location>
</feature>
<accession>A0ABU8N6Y6</accession>
<evidence type="ECO:0000313" key="3">
    <source>
        <dbReference type="Proteomes" id="UP001370100"/>
    </source>
</evidence>
<organism evidence="2 3">
    <name type="scientific">Actinomycetospora aeridis</name>
    <dbReference type="NCBI Taxonomy" id="3129231"/>
    <lineage>
        <taxon>Bacteria</taxon>
        <taxon>Bacillati</taxon>
        <taxon>Actinomycetota</taxon>
        <taxon>Actinomycetes</taxon>
        <taxon>Pseudonocardiales</taxon>
        <taxon>Pseudonocardiaceae</taxon>
        <taxon>Actinomycetospora</taxon>
    </lineage>
</organism>
<evidence type="ECO:0000256" key="1">
    <source>
        <dbReference type="SAM" id="MobiDB-lite"/>
    </source>
</evidence>
<comment type="caution">
    <text evidence="2">The sequence shown here is derived from an EMBL/GenBank/DDBJ whole genome shotgun (WGS) entry which is preliminary data.</text>
</comment>